<keyword evidence="4 6" id="KW-0472">Membrane</keyword>
<evidence type="ECO:0000313" key="8">
    <source>
        <dbReference type="EMBL" id="KOS21795.1"/>
    </source>
</evidence>
<feature type="domain" description="Major facilitator superfamily (MFS) profile" evidence="7">
    <location>
        <begin position="53"/>
        <end position="340"/>
    </location>
</feature>
<feature type="transmembrane region" description="Helical" evidence="6">
    <location>
        <begin position="316"/>
        <end position="337"/>
    </location>
</feature>
<dbReference type="PANTHER" id="PTHR42718:SF11">
    <property type="entry name" value="MAJOR FACILITATOR SUPERFAMILY (MFS) PROFILE DOMAIN-CONTAINING PROTEIN"/>
    <property type="match status" value="1"/>
</dbReference>
<comment type="caution">
    <text evidence="8">The sequence shown here is derived from an EMBL/GenBank/DDBJ whole genome shotgun (WGS) entry which is preliminary data.</text>
</comment>
<dbReference type="Proteomes" id="UP000053831">
    <property type="component" value="Unassembled WGS sequence"/>
</dbReference>
<keyword evidence="3 6" id="KW-1133">Transmembrane helix</keyword>
<name>A0A0N0RU03_ESCWE</name>
<dbReference type="STRING" id="150374.A0A0N0RU03"/>
<dbReference type="PROSITE" id="PS50850">
    <property type="entry name" value="MFS"/>
    <property type="match status" value="1"/>
</dbReference>
<evidence type="ECO:0000256" key="1">
    <source>
        <dbReference type="ARBA" id="ARBA00004141"/>
    </source>
</evidence>
<evidence type="ECO:0000256" key="4">
    <source>
        <dbReference type="ARBA" id="ARBA00023136"/>
    </source>
</evidence>
<feature type="transmembrane region" description="Helical" evidence="6">
    <location>
        <begin position="278"/>
        <end position="296"/>
    </location>
</feature>
<proteinExistence type="predicted"/>
<feature type="transmembrane region" description="Helical" evidence="6">
    <location>
        <begin position="213"/>
        <end position="234"/>
    </location>
</feature>
<evidence type="ECO:0000313" key="9">
    <source>
        <dbReference type="Proteomes" id="UP000053831"/>
    </source>
</evidence>
<dbReference type="EMBL" id="LGSR01000006">
    <property type="protein sequence ID" value="KOS21795.1"/>
    <property type="molecule type" value="Genomic_DNA"/>
</dbReference>
<evidence type="ECO:0000256" key="2">
    <source>
        <dbReference type="ARBA" id="ARBA00022692"/>
    </source>
</evidence>
<evidence type="ECO:0000256" key="6">
    <source>
        <dbReference type="SAM" id="Phobius"/>
    </source>
</evidence>
<keyword evidence="9" id="KW-1185">Reference proteome</keyword>
<dbReference type="OrthoDB" id="5086884at2759"/>
<sequence>MGTKSAVLDPETPPGFSTGEDGQDGGQVHPSSYDKAEIERLGRERPPSLPNRLIEIGFISVVVMSMTMSEFFISGFNIILPRLAEAIDIPETLQAWPSGVINLTTAALLMVFSRACDIYGGRAVFLAGHAWLMLWSLICGFSKSYVMLIVCRAMQGVGVAAFMPAGLFLFSQTYRPGPRKNRVFAIWGAFASVGFYSGIFIGAVSTQYLNWRWYFWIGTILDAAVVAAGWVTIPRNLHQRDPLIRMDWWAIITMVPGLVLVVYALTDGGHAPQGWKTPYIYATFILGVLFLLAAFYTQGWVSSQPLVPAALFKPKYLGRLFSGLFCAYGVFGLYMFYASY</sequence>
<feature type="transmembrane region" description="Helical" evidence="6">
    <location>
        <begin position="246"/>
        <end position="266"/>
    </location>
</feature>
<feature type="transmembrane region" description="Helical" evidence="6">
    <location>
        <begin position="93"/>
        <end position="112"/>
    </location>
</feature>
<feature type="transmembrane region" description="Helical" evidence="6">
    <location>
        <begin position="182"/>
        <end position="201"/>
    </location>
</feature>
<dbReference type="Gene3D" id="1.20.1720.10">
    <property type="entry name" value="Multidrug resistance protein D"/>
    <property type="match status" value="1"/>
</dbReference>
<feature type="region of interest" description="Disordered" evidence="5">
    <location>
        <begin position="1"/>
        <end position="31"/>
    </location>
</feature>
<dbReference type="AlphaFoldDB" id="A0A0N0RU03"/>
<organism evidence="8 9">
    <name type="scientific">Escovopsis weberi</name>
    <dbReference type="NCBI Taxonomy" id="150374"/>
    <lineage>
        <taxon>Eukaryota</taxon>
        <taxon>Fungi</taxon>
        <taxon>Dikarya</taxon>
        <taxon>Ascomycota</taxon>
        <taxon>Pezizomycotina</taxon>
        <taxon>Sordariomycetes</taxon>
        <taxon>Hypocreomycetidae</taxon>
        <taxon>Hypocreales</taxon>
        <taxon>Hypocreaceae</taxon>
        <taxon>Escovopsis</taxon>
    </lineage>
</organism>
<keyword evidence="2 6" id="KW-0812">Transmembrane</keyword>
<protein>
    <submittedName>
        <fullName evidence="8">Drug resistance protein</fullName>
    </submittedName>
</protein>
<accession>A0A0N0RU03</accession>
<dbReference type="GO" id="GO:0022857">
    <property type="term" value="F:transmembrane transporter activity"/>
    <property type="evidence" value="ECO:0007669"/>
    <property type="project" value="InterPro"/>
</dbReference>
<evidence type="ECO:0000256" key="3">
    <source>
        <dbReference type="ARBA" id="ARBA00022989"/>
    </source>
</evidence>
<comment type="subcellular location">
    <subcellularLocation>
        <location evidence="1">Membrane</location>
        <topology evidence="1">Multi-pass membrane protein</topology>
    </subcellularLocation>
</comment>
<gene>
    <name evidence="8" type="ORF">ESCO_002010</name>
</gene>
<dbReference type="GO" id="GO:0016020">
    <property type="term" value="C:membrane"/>
    <property type="evidence" value="ECO:0007669"/>
    <property type="project" value="UniProtKB-SubCell"/>
</dbReference>
<dbReference type="SUPFAM" id="SSF103473">
    <property type="entry name" value="MFS general substrate transporter"/>
    <property type="match status" value="1"/>
</dbReference>
<feature type="transmembrane region" description="Helical" evidence="6">
    <location>
        <begin position="144"/>
        <end position="170"/>
    </location>
</feature>
<dbReference type="PANTHER" id="PTHR42718">
    <property type="entry name" value="MAJOR FACILITATOR SUPERFAMILY MULTIDRUG TRANSPORTER MFSC"/>
    <property type="match status" value="1"/>
</dbReference>
<dbReference type="Pfam" id="PF07690">
    <property type="entry name" value="MFS_1"/>
    <property type="match status" value="1"/>
</dbReference>
<dbReference type="InterPro" id="IPR036259">
    <property type="entry name" value="MFS_trans_sf"/>
</dbReference>
<dbReference type="InterPro" id="IPR011701">
    <property type="entry name" value="MFS"/>
</dbReference>
<reference evidence="8 9" key="1">
    <citation type="submission" date="2015-07" db="EMBL/GenBank/DDBJ databases">
        <title>The genome of the fungus Escovopsis weberi, a specialized disease agent of ant agriculture.</title>
        <authorList>
            <person name="de Man T.J."/>
            <person name="Stajich J.E."/>
            <person name="Kubicek C.P."/>
            <person name="Chenthamara K."/>
            <person name="Atanasova L."/>
            <person name="Druzhinina I.S."/>
            <person name="Birnbaum S."/>
            <person name="Barribeau S.M."/>
            <person name="Teiling C."/>
            <person name="Suen G."/>
            <person name="Currie C."/>
            <person name="Gerardo N.M."/>
        </authorList>
    </citation>
    <scope>NUCLEOTIDE SEQUENCE [LARGE SCALE GENOMIC DNA]</scope>
</reference>
<evidence type="ECO:0000259" key="7">
    <source>
        <dbReference type="PROSITE" id="PS50850"/>
    </source>
</evidence>
<feature type="transmembrane region" description="Helical" evidence="6">
    <location>
        <begin position="53"/>
        <end position="73"/>
    </location>
</feature>
<feature type="transmembrane region" description="Helical" evidence="6">
    <location>
        <begin position="119"/>
        <end position="138"/>
    </location>
</feature>
<evidence type="ECO:0000256" key="5">
    <source>
        <dbReference type="SAM" id="MobiDB-lite"/>
    </source>
</evidence>
<dbReference type="InterPro" id="IPR020846">
    <property type="entry name" value="MFS_dom"/>
</dbReference>